<dbReference type="Proteomes" id="UP001501637">
    <property type="component" value="Unassembled WGS sequence"/>
</dbReference>
<keyword evidence="4 8" id="KW-0812">Transmembrane</keyword>
<reference evidence="11" key="1">
    <citation type="journal article" date="2019" name="Int. J. Syst. Evol. Microbiol.">
        <title>The Global Catalogue of Microorganisms (GCM) 10K type strain sequencing project: providing services to taxonomists for standard genome sequencing and annotation.</title>
        <authorList>
            <consortium name="The Broad Institute Genomics Platform"/>
            <consortium name="The Broad Institute Genome Sequencing Center for Infectious Disease"/>
            <person name="Wu L."/>
            <person name="Ma J."/>
        </authorList>
    </citation>
    <scope>NUCLEOTIDE SEQUENCE [LARGE SCALE GENOMIC DNA]</scope>
    <source>
        <strain evidence="11">JCM 9092</strain>
    </source>
</reference>
<proteinExistence type="predicted"/>
<evidence type="ECO:0000259" key="9">
    <source>
        <dbReference type="PROSITE" id="PS50850"/>
    </source>
</evidence>
<protein>
    <submittedName>
        <fullName evidence="10">DHA2 family efflux MFS transporter permease subunit</fullName>
    </submittedName>
</protein>
<dbReference type="Gene3D" id="1.20.1250.20">
    <property type="entry name" value="MFS general substrate transporter like domains"/>
    <property type="match status" value="1"/>
</dbReference>
<feature type="transmembrane region" description="Helical" evidence="8">
    <location>
        <begin position="106"/>
        <end position="127"/>
    </location>
</feature>
<feature type="transmembrane region" description="Helical" evidence="8">
    <location>
        <begin position="360"/>
        <end position="382"/>
    </location>
</feature>
<dbReference type="CDD" id="cd17321">
    <property type="entry name" value="MFS_MMR_MDR_like"/>
    <property type="match status" value="1"/>
</dbReference>
<accession>A0ABP6MAD5</accession>
<feature type="transmembrane region" description="Helical" evidence="8">
    <location>
        <begin position="80"/>
        <end position="100"/>
    </location>
</feature>
<keyword evidence="6 8" id="KW-0472">Membrane</keyword>
<dbReference type="EMBL" id="BAAAUG010000024">
    <property type="protein sequence ID" value="GAA3093787.1"/>
    <property type="molecule type" value="Genomic_DNA"/>
</dbReference>
<gene>
    <name evidence="10" type="ORF">GCM10010449_16900</name>
</gene>
<keyword evidence="7" id="KW-0046">Antibiotic resistance</keyword>
<dbReference type="InterPro" id="IPR020846">
    <property type="entry name" value="MFS_dom"/>
</dbReference>
<feature type="transmembrane region" description="Helical" evidence="8">
    <location>
        <begin position="165"/>
        <end position="186"/>
    </location>
</feature>
<evidence type="ECO:0000256" key="6">
    <source>
        <dbReference type="ARBA" id="ARBA00023136"/>
    </source>
</evidence>
<feature type="transmembrane region" description="Helical" evidence="8">
    <location>
        <begin position="139"/>
        <end position="159"/>
    </location>
</feature>
<evidence type="ECO:0000256" key="2">
    <source>
        <dbReference type="ARBA" id="ARBA00022448"/>
    </source>
</evidence>
<organism evidence="10 11">
    <name type="scientific">Streptomyces rectiviolaceus</name>
    <dbReference type="NCBI Taxonomy" id="332591"/>
    <lineage>
        <taxon>Bacteria</taxon>
        <taxon>Bacillati</taxon>
        <taxon>Actinomycetota</taxon>
        <taxon>Actinomycetes</taxon>
        <taxon>Kitasatosporales</taxon>
        <taxon>Streptomycetaceae</taxon>
        <taxon>Streptomyces</taxon>
    </lineage>
</organism>
<feature type="transmembrane region" description="Helical" evidence="8">
    <location>
        <begin position="49"/>
        <end position="68"/>
    </location>
</feature>
<feature type="transmembrane region" description="Helical" evidence="8">
    <location>
        <begin position="434"/>
        <end position="456"/>
    </location>
</feature>
<evidence type="ECO:0000256" key="1">
    <source>
        <dbReference type="ARBA" id="ARBA00004651"/>
    </source>
</evidence>
<comment type="subcellular location">
    <subcellularLocation>
        <location evidence="1">Cell membrane</location>
        <topology evidence="1">Multi-pass membrane protein</topology>
    </subcellularLocation>
</comment>
<feature type="domain" description="Major facilitator superfamily (MFS) profile" evidence="9">
    <location>
        <begin position="11"/>
        <end position="460"/>
    </location>
</feature>
<name>A0ABP6MAD5_9ACTN</name>
<keyword evidence="5 8" id="KW-1133">Transmembrane helix</keyword>
<comment type="caution">
    <text evidence="10">The sequence shown here is derived from an EMBL/GenBank/DDBJ whole genome shotgun (WGS) entry which is preliminary data.</text>
</comment>
<dbReference type="Gene3D" id="1.20.1720.10">
    <property type="entry name" value="Multidrug resistance protein D"/>
    <property type="match status" value="1"/>
</dbReference>
<dbReference type="Pfam" id="PF07690">
    <property type="entry name" value="MFS_1"/>
    <property type="match status" value="1"/>
</dbReference>
<feature type="transmembrane region" description="Helical" evidence="8">
    <location>
        <begin position="266"/>
        <end position="285"/>
    </location>
</feature>
<dbReference type="PANTHER" id="PTHR42718:SF46">
    <property type="entry name" value="BLR6921 PROTEIN"/>
    <property type="match status" value="1"/>
</dbReference>
<evidence type="ECO:0000256" key="5">
    <source>
        <dbReference type="ARBA" id="ARBA00022989"/>
    </source>
</evidence>
<feature type="transmembrane region" description="Helical" evidence="8">
    <location>
        <begin position="297"/>
        <end position="318"/>
    </location>
</feature>
<evidence type="ECO:0000256" key="3">
    <source>
        <dbReference type="ARBA" id="ARBA00022475"/>
    </source>
</evidence>
<evidence type="ECO:0000256" key="7">
    <source>
        <dbReference type="ARBA" id="ARBA00023251"/>
    </source>
</evidence>
<evidence type="ECO:0000313" key="11">
    <source>
        <dbReference type="Proteomes" id="UP001501637"/>
    </source>
</evidence>
<evidence type="ECO:0000256" key="4">
    <source>
        <dbReference type="ARBA" id="ARBA00022692"/>
    </source>
</evidence>
<dbReference type="SUPFAM" id="SSF103473">
    <property type="entry name" value="MFS general substrate transporter"/>
    <property type="match status" value="1"/>
</dbReference>
<feature type="transmembrane region" description="Helical" evidence="8">
    <location>
        <begin position="330"/>
        <end position="348"/>
    </location>
</feature>
<dbReference type="PROSITE" id="PS50850">
    <property type="entry name" value="MFS"/>
    <property type="match status" value="1"/>
</dbReference>
<evidence type="ECO:0000313" key="10">
    <source>
        <dbReference type="EMBL" id="GAA3093787.1"/>
    </source>
</evidence>
<feature type="transmembrane region" description="Helical" evidence="8">
    <location>
        <begin position="198"/>
        <end position="216"/>
    </location>
</feature>
<dbReference type="InterPro" id="IPR036259">
    <property type="entry name" value="MFS_trans_sf"/>
</dbReference>
<dbReference type="InterPro" id="IPR011701">
    <property type="entry name" value="MFS"/>
</dbReference>
<sequence>MSTVNPRRWWALLVLAAAQFMVIMDTSIIGVALPEMQRELGFSQGELQWVFNAYVIAFGGLLLLGGRLSDLLGARKVFNAGWVVLIAGSVVAAAAQSAWVEVVGRAVQGVGGALIAPAAMTLLMILFAHDPKELGKAMALYGAAAPAGGTAGVFLGGVFTEWLSWPWIFIIYVPIGVATLAATKLLPVVESRRGRVDVLGAASVTAGLALAVFAIVRAEHVGWGSGTTVLQLVGAAALLALFFVIQKSTGQPLMPLGIWRVPRLGSANLAMALLGAAWIPMWYFLNLYLQQVLGYGAFASGAALLPMTVLLMIFMTAITAKLLAKFGSKPLIGGGLLVLAAGLLWLSAVEPTGSFVVDVLPASLVAALGMSLAYIPAMMAAMSGAPQEQAGLASGIVNTTYQVGSALGLAALTALAASQGAGQLGNLPALTDGFSAAFLGAAGIAAAGGVITLLVMRGDKATAAAQQVDAPQSTGEQLGV</sequence>
<feature type="transmembrane region" description="Helical" evidence="8">
    <location>
        <begin position="9"/>
        <end position="29"/>
    </location>
</feature>
<dbReference type="PANTHER" id="PTHR42718">
    <property type="entry name" value="MAJOR FACILITATOR SUPERFAMILY MULTIDRUG TRANSPORTER MFSC"/>
    <property type="match status" value="1"/>
</dbReference>
<feature type="transmembrane region" description="Helical" evidence="8">
    <location>
        <begin position="403"/>
        <end position="422"/>
    </location>
</feature>
<keyword evidence="2" id="KW-0813">Transport</keyword>
<keyword evidence="3" id="KW-1003">Cell membrane</keyword>
<feature type="transmembrane region" description="Helical" evidence="8">
    <location>
        <begin position="228"/>
        <end position="245"/>
    </location>
</feature>
<keyword evidence="11" id="KW-1185">Reference proteome</keyword>
<evidence type="ECO:0000256" key="8">
    <source>
        <dbReference type="SAM" id="Phobius"/>
    </source>
</evidence>
<dbReference type="RefSeq" id="WP_344519888.1">
    <property type="nucleotide sequence ID" value="NZ_BAAAUG010000024.1"/>
</dbReference>